<dbReference type="RefSeq" id="WP_148322224.1">
    <property type="nucleotide sequence ID" value="NZ_JACJLL010000089.1"/>
</dbReference>
<dbReference type="Proteomes" id="UP000767334">
    <property type="component" value="Unassembled WGS sequence"/>
</dbReference>
<evidence type="ECO:0000313" key="3">
    <source>
        <dbReference type="Proteomes" id="UP000767334"/>
    </source>
</evidence>
<dbReference type="PANTHER" id="PTHR30283">
    <property type="entry name" value="PEROXIDE STRESS RESPONSE PROTEIN YAAA"/>
    <property type="match status" value="1"/>
</dbReference>
<dbReference type="NCBIfam" id="NF002543">
    <property type="entry name" value="PRK02101.1-4"/>
    <property type="match status" value="1"/>
</dbReference>
<protein>
    <recommendedName>
        <fullName evidence="1">UPF0246 protein H6A19_12600</fullName>
    </recommendedName>
</protein>
<dbReference type="PANTHER" id="PTHR30283:SF4">
    <property type="entry name" value="PEROXIDE STRESS RESISTANCE PROTEIN YAAA"/>
    <property type="match status" value="1"/>
</dbReference>
<dbReference type="EMBL" id="JACJLL010000089">
    <property type="protein sequence ID" value="MBM6820165.1"/>
    <property type="molecule type" value="Genomic_DNA"/>
</dbReference>
<organism evidence="2 3">
    <name type="scientific">Clostridium saudiense</name>
    <dbReference type="NCBI Taxonomy" id="1414720"/>
    <lineage>
        <taxon>Bacteria</taxon>
        <taxon>Bacillati</taxon>
        <taxon>Bacillota</taxon>
        <taxon>Clostridia</taxon>
        <taxon>Eubacteriales</taxon>
        <taxon>Clostridiaceae</taxon>
        <taxon>Clostridium</taxon>
    </lineage>
</organism>
<comment type="caution">
    <text evidence="2">The sequence shown here is derived from an EMBL/GenBank/DDBJ whole genome shotgun (WGS) entry which is preliminary data.</text>
</comment>
<evidence type="ECO:0000256" key="1">
    <source>
        <dbReference type="HAMAP-Rule" id="MF_00652"/>
    </source>
</evidence>
<comment type="similarity">
    <text evidence="1">Belongs to the UPF0246 family.</text>
</comment>
<dbReference type="HAMAP" id="MF_00652">
    <property type="entry name" value="UPF0246"/>
    <property type="match status" value="1"/>
</dbReference>
<reference evidence="2 3" key="1">
    <citation type="journal article" date="2021" name="Sci. Rep.">
        <title>The distribution of antibiotic resistance genes in chicken gut microbiota commensals.</title>
        <authorList>
            <person name="Juricova H."/>
            <person name="Matiasovicova J."/>
            <person name="Kubasova T."/>
            <person name="Cejkova D."/>
            <person name="Rychlik I."/>
        </authorList>
    </citation>
    <scope>NUCLEOTIDE SEQUENCE [LARGE SCALE GENOMIC DNA]</scope>
    <source>
        <strain evidence="2 3">An435</strain>
    </source>
</reference>
<dbReference type="InterPro" id="IPR005583">
    <property type="entry name" value="YaaA"/>
</dbReference>
<name>A0ABS2FHY5_9CLOT</name>
<keyword evidence="3" id="KW-1185">Reference proteome</keyword>
<dbReference type="Pfam" id="PF03883">
    <property type="entry name" value="H2O2_YaaD"/>
    <property type="match status" value="1"/>
</dbReference>
<evidence type="ECO:0000313" key="2">
    <source>
        <dbReference type="EMBL" id="MBM6820165.1"/>
    </source>
</evidence>
<gene>
    <name evidence="2" type="primary">yaaA</name>
    <name evidence="2" type="ORF">H6A19_12600</name>
</gene>
<sequence>MKNKTFNIIISPAKKMNINNDDIISESMPCFMEKTECLYNNLKDYSYDDLKKLLACNDEIAELNYSRYKDMNLYKNLSPAILSYEGIQYKYMSPDSFSNSEFDYISNHLRILSGFYGILKPFDGIVPYRLEMQAKLAIGTNKNLYSFWGDYLYKELTKDTNTVLNLASKEYSKTIEKYLTKDDTFITCVFGSFVNSKIKVKATEAKMARGLMIRYLAENNITDIEKVKDFKELGFSYSEEHSKPNEFVFLK</sequence>
<proteinExistence type="inferred from homology"/>
<accession>A0ABS2FHY5</accession>